<sequence>MTQSLGFLFLIFWSCDFGNFCLRIGFLFVLCRLVLIILHFGIFLFSLMARDLGVRILIWNFLEFIFFMFVVSCWLLVMVVTVRTMKVLLGCGHGRLAVATNDVGLRLGKNPKV</sequence>
<gene>
    <name evidence="2" type="ORF">V8G54_037119</name>
</gene>
<evidence type="ECO:0008006" key="4">
    <source>
        <dbReference type="Google" id="ProtNLM"/>
    </source>
</evidence>
<feature type="transmembrane region" description="Helical" evidence="1">
    <location>
        <begin position="56"/>
        <end position="80"/>
    </location>
</feature>
<accession>A0AAQ3MIS1</accession>
<evidence type="ECO:0000313" key="3">
    <source>
        <dbReference type="Proteomes" id="UP001374535"/>
    </source>
</evidence>
<evidence type="ECO:0000313" key="2">
    <source>
        <dbReference type="EMBL" id="WVY91605.1"/>
    </source>
</evidence>
<feature type="transmembrane region" description="Helical" evidence="1">
    <location>
        <begin position="27"/>
        <end position="49"/>
    </location>
</feature>
<keyword evidence="1" id="KW-0472">Membrane</keyword>
<evidence type="ECO:0000256" key="1">
    <source>
        <dbReference type="SAM" id="Phobius"/>
    </source>
</evidence>
<dbReference type="Proteomes" id="UP001374535">
    <property type="component" value="Chromosome 11"/>
</dbReference>
<keyword evidence="1" id="KW-1133">Transmembrane helix</keyword>
<reference evidence="2 3" key="1">
    <citation type="journal article" date="2023" name="Life. Sci Alliance">
        <title>Evolutionary insights into 3D genome organization and epigenetic landscape of Vigna mungo.</title>
        <authorList>
            <person name="Junaid A."/>
            <person name="Singh B."/>
            <person name="Bhatia S."/>
        </authorList>
    </citation>
    <scope>NUCLEOTIDE SEQUENCE [LARGE SCALE GENOMIC DNA]</scope>
    <source>
        <strain evidence="2">Urdbean</strain>
    </source>
</reference>
<dbReference type="AlphaFoldDB" id="A0AAQ3MIS1"/>
<organism evidence="2 3">
    <name type="scientific">Vigna mungo</name>
    <name type="common">Black gram</name>
    <name type="synonym">Phaseolus mungo</name>
    <dbReference type="NCBI Taxonomy" id="3915"/>
    <lineage>
        <taxon>Eukaryota</taxon>
        <taxon>Viridiplantae</taxon>
        <taxon>Streptophyta</taxon>
        <taxon>Embryophyta</taxon>
        <taxon>Tracheophyta</taxon>
        <taxon>Spermatophyta</taxon>
        <taxon>Magnoliopsida</taxon>
        <taxon>eudicotyledons</taxon>
        <taxon>Gunneridae</taxon>
        <taxon>Pentapetalae</taxon>
        <taxon>rosids</taxon>
        <taxon>fabids</taxon>
        <taxon>Fabales</taxon>
        <taxon>Fabaceae</taxon>
        <taxon>Papilionoideae</taxon>
        <taxon>50 kb inversion clade</taxon>
        <taxon>NPAAA clade</taxon>
        <taxon>indigoferoid/millettioid clade</taxon>
        <taxon>Phaseoleae</taxon>
        <taxon>Vigna</taxon>
    </lineage>
</organism>
<keyword evidence="1" id="KW-0812">Transmembrane</keyword>
<protein>
    <recommendedName>
        <fullName evidence="4">Transmembrane protein</fullName>
    </recommendedName>
</protein>
<name>A0AAQ3MIS1_VIGMU</name>
<dbReference type="EMBL" id="CP144690">
    <property type="protein sequence ID" value="WVY91605.1"/>
    <property type="molecule type" value="Genomic_DNA"/>
</dbReference>
<keyword evidence="3" id="KW-1185">Reference proteome</keyword>
<proteinExistence type="predicted"/>
<feature type="non-terminal residue" evidence="2">
    <location>
        <position position="113"/>
    </location>
</feature>